<evidence type="ECO:0000259" key="8">
    <source>
        <dbReference type="Pfam" id="PF05504"/>
    </source>
</evidence>
<organism evidence="10 11">
    <name type="scientific">Sutcliffiella horikoshii</name>
    <dbReference type="NCBI Taxonomy" id="79883"/>
    <lineage>
        <taxon>Bacteria</taxon>
        <taxon>Bacillati</taxon>
        <taxon>Bacillota</taxon>
        <taxon>Bacilli</taxon>
        <taxon>Bacillales</taxon>
        <taxon>Bacillaceae</taxon>
        <taxon>Sutcliffiella</taxon>
    </lineage>
</organism>
<evidence type="ECO:0000256" key="4">
    <source>
        <dbReference type="ARBA" id="ARBA00022729"/>
    </source>
</evidence>
<reference evidence="10 11" key="1">
    <citation type="submission" date="2019-08" db="EMBL/GenBank/DDBJ databases">
        <title>Bacillus genomes from the desert of Cuatro Cienegas, Coahuila.</title>
        <authorList>
            <person name="Olmedo-Alvarez G."/>
        </authorList>
    </citation>
    <scope>NUCLEOTIDE SEQUENCE [LARGE SCALE GENOMIC DNA]</scope>
    <source>
        <strain evidence="10 11">CH28_1T</strain>
    </source>
</reference>
<evidence type="ECO:0000256" key="5">
    <source>
        <dbReference type="ARBA" id="ARBA00023136"/>
    </source>
</evidence>
<name>A0A5D4T5M0_9BACI</name>
<evidence type="ECO:0000259" key="9">
    <source>
        <dbReference type="Pfam" id="PF25198"/>
    </source>
</evidence>
<dbReference type="InterPro" id="IPR046953">
    <property type="entry name" value="Spore_GerAC-like_C"/>
</dbReference>
<evidence type="ECO:0000313" key="10">
    <source>
        <dbReference type="EMBL" id="TYS71010.1"/>
    </source>
</evidence>
<keyword evidence="3" id="KW-0309">Germination</keyword>
<evidence type="ECO:0000256" key="1">
    <source>
        <dbReference type="ARBA" id="ARBA00004635"/>
    </source>
</evidence>
<evidence type="ECO:0000256" key="2">
    <source>
        <dbReference type="ARBA" id="ARBA00007886"/>
    </source>
</evidence>
<dbReference type="InterPro" id="IPR057336">
    <property type="entry name" value="GerAC_N"/>
</dbReference>
<dbReference type="Gene3D" id="3.30.300.210">
    <property type="entry name" value="Nutrient germinant receptor protein C, domain 3"/>
    <property type="match status" value="1"/>
</dbReference>
<accession>A0A5D4T5M0</accession>
<dbReference type="InterPro" id="IPR038501">
    <property type="entry name" value="Spore_GerAC_C_sf"/>
</dbReference>
<dbReference type="NCBIfam" id="TIGR02887">
    <property type="entry name" value="spore_ger_x_C"/>
    <property type="match status" value="1"/>
</dbReference>
<keyword evidence="4" id="KW-0732">Signal</keyword>
<evidence type="ECO:0000256" key="3">
    <source>
        <dbReference type="ARBA" id="ARBA00022544"/>
    </source>
</evidence>
<evidence type="ECO:0000256" key="6">
    <source>
        <dbReference type="ARBA" id="ARBA00023139"/>
    </source>
</evidence>
<comment type="similarity">
    <text evidence="2">Belongs to the GerABKC lipoprotein family.</text>
</comment>
<evidence type="ECO:0000313" key="11">
    <source>
        <dbReference type="Proteomes" id="UP000322524"/>
    </source>
</evidence>
<dbReference type="GO" id="GO:0009847">
    <property type="term" value="P:spore germination"/>
    <property type="evidence" value="ECO:0007669"/>
    <property type="project" value="InterPro"/>
</dbReference>
<dbReference type="PANTHER" id="PTHR35789">
    <property type="entry name" value="SPORE GERMINATION PROTEIN B3"/>
    <property type="match status" value="1"/>
</dbReference>
<dbReference type="EMBL" id="VTEV01000001">
    <property type="protein sequence ID" value="TYS71010.1"/>
    <property type="molecule type" value="Genomic_DNA"/>
</dbReference>
<protein>
    <submittedName>
        <fullName evidence="10">Ger(X)C family spore germination protein</fullName>
    </submittedName>
</protein>
<feature type="domain" description="Spore germination GerAC-like C-terminal" evidence="8">
    <location>
        <begin position="207"/>
        <end position="375"/>
    </location>
</feature>
<proteinExistence type="inferred from homology"/>
<dbReference type="OrthoDB" id="2370124at2"/>
<dbReference type="STRING" id="79883.GCA_001636495_03477"/>
<dbReference type="Pfam" id="PF05504">
    <property type="entry name" value="Spore_GerAC"/>
    <property type="match status" value="1"/>
</dbReference>
<gene>
    <name evidence="10" type="ORF">FZC76_03705</name>
</gene>
<dbReference type="GO" id="GO:0016020">
    <property type="term" value="C:membrane"/>
    <property type="evidence" value="ECO:0007669"/>
    <property type="project" value="UniProtKB-SubCell"/>
</dbReference>
<dbReference type="Proteomes" id="UP000322524">
    <property type="component" value="Unassembled WGS sequence"/>
</dbReference>
<keyword evidence="5" id="KW-0472">Membrane</keyword>
<dbReference type="AlphaFoldDB" id="A0A5D4T5M0"/>
<feature type="domain" description="Spore germination protein N-terminal" evidence="9">
    <location>
        <begin position="24"/>
        <end position="196"/>
    </location>
</feature>
<comment type="subcellular location">
    <subcellularLocation>
        <location evidence="1">Membrane</location>
        <topology evidence="1">Lipid-anchor</topology>
    </subcellularLocation>
</comment>
<keyword evidence="6" id="KW-0564">Palmitate</keyword>
<keyword evidence="7" id="KW-0449">Lipoprotein</keyword>
<dbReference type="InterPro" id="IPR008844">
    <property type="entry name" value="Spore_GerAC-like"/>
</dbReference>
<comment type="caution">
    <text evidence="10">The sequence shown here is derived from an EMBL/GenBank/DDBJ whole genome shotgun (WGS) entry which is preliminary data.</text>
</comment>
<dbReference type="Pfam" id="PF25198">
    <property type="entry name" value="Spore_GerAC_N"/>
    <property type="match status" value="1"/>
</dbReference>
<sequence length="378" mass="42422">MSRRNFHMMVCLILSVLLMTGCWDQRLLKDLRLAFTVAFDLGENDEIVSHIAIRESEKLSVGGQPSQATVAVVEGKGLTLRDTRLSLDKRIPGEFSPSKMRVYLMGEELAKKDIYSILDILYRDPKAPLGAKLAIIEGKAADILQMKSIKETLLTEAVSQLLVNSEKNTIIKNETVQTVCPTMFDPSADFSLPVLKKIETSDIEVIGMGLISDRSYTGITLDDKQSTILLLLANEKDKVAQVNMFVHPEEENLQNRYMTLSVSKAKSHVKATVHSPTDIKVTIDLKITGAIAEYPKNHLVDKKKVKELEEKATQHFLAKSEEVIKIIQDANSDILRIGQHIRVHHNKTWKDIKWREVYPTIEIVPNVTVEITGTGIIN</sequence>
<evidence type="ECO:0000256" key="7">
    <source>
        <dbReference type="ARBA" id="ARBA00023288"/>
    </source>
</evidence>
<dbReference type="RefSeq" id="WP_148986909.1">
    <property type="nucleotide sequence ID" value="NZ_VTEV01000001.1"/>
</dbReference>
<dbReference type="PROSITE" id="PS51257">
    <property type="entry name" value="PROKAR_LIPOPROTEIN"/>
    <property type="match status" value="1"/>
</dbReference>
<dbReference type="PANTHER" id="PTHR35789:SF1">
    <property type="entry name" value="SPORE GERMINATION PROTEIN B3"/>
    <property type="match status" value="1"/>
</dbReference>